<evidence type="ECO:0000256" key="1">
    <source>
        <dbReference type="ARBA" id="ARBA00023015"/>
    </source>
</evidence>
<gene>
    <name evidence="6" type="ORF">BLNAU_611</name>
</gene>
<proteinExistence type="predicted"/>
<dbReference type="Proteomes" id="UP001281761">
    <property type="component" value="Unassembled WGS sequence"/>
</dbReference>
<evidence type="ECO:0000256" key="4">
    <source>
        <dbReference type="SAM" id="MobiDB-lite"/>
    </source>
</evidence>
<dbReference type="InterPro" id="IPR001387">
    <property type="entry name" value="Cro/C1-type_HTH"/>
</dbReference>
<keyword evidence="3" id="KW-0804">Transcription</keyword>
<sequence>MPKKAKRRSNYKLRLDRKVMEQDWTPTVITRNPTRTKTVKSNADIRDAQQQGLELEASKKFTGGKNTSGRNHPGHNDLRKIENDDGETVIKVKTITRGQALAIQQARTEKKMTQAQLAQRINEPVKIINEYEQQKGTPNQQILSKLERVLGVKLRGI</sequence>
<dbReference type="Pfam" id="PF01381">
    <property type="entry name" value="HTH_3"/>
    <property type="match status" value="1"/>
</dbReference>
<dbReference type="EMBL" id="JARBJD010000002">
    <property type="protein sequence ID" value="KAK2964694.1"/>
    <property type="molecule type" value="Genomic_DNA"/>
</dbReference>
<evidence type="ECO:0000256" key="2">
    <source>
        <dbReference type="ARBA" id="ARBA00023125"/>
    </source>
</evidence>
<dbReference type="SUPFAM" id="SSF47413">
    <property type="entry name" value="lambda repressor-like DNA-binding domains"/>
    <property type="match status" value="1"/>
</dbReference>
<protein>
    <submittedName>
        <fullName evidence="6">Multiprotein-bridging factor 1a</fullName>
    </submittedName>
</protein>
<dbReference type="PANTHER" id="PTHR10245">
    <property type="entry name" value="ENDOTHELIAL DIFFERENTIATION-RELATED FACTOR 1 MULTIPROTEIN BRIDGING FACTOR 1"/>
    <property type="match status" value="1"/>
</dbReference>
<feature type="region of interest" description="Disordered" evidence="4">
    <location>
        <begin position="53"/>
        <end position="83"/>
    </location>
</feature>
<comment type="caution">
    <text evidence="6">The sequence shown here is derived from an EMBL/GenBank/DDBJ whole genome shotgun (WGS) entry which is preliminary data.</text>
</comment>
<organism evidence="6 7">
    <name type="scientific">Blattamonas nauphoetae</name>
    <dbReference type="NCBI Taxonomy" id="2049346"/>
    <lineage>
        <taxon>Eukaryota</taxon>
        <taxon>Metamonada</taxon>
        <taxon>Preaxostyla</taxon>
        <taxon>Oxymonadida</taxon>
        <taxon>Blattamonas</taxon>
    </lineage>
</organism>
<evidence type="ECO:0000256" key="3">
    <source>
        <dbReference type="ARBA" id="ARBA00023163"/>
    </source>
</evidence>
<evidence type="ECO:0000259" key="5">
    <source>
        <dbReference type="PROSITE" id="PS50943"/>
    </source>
</evidence>
<feature type="domain" description="HTH cro/C1-type" evidence="5">
    <location>
        <begin position="103"/>
        <end position="157"/>
    </location>
</feature>
<dbReference type="SMART" id="SM00530">
    <property type="entry name" value="HTH_XRE"/>
    <property type="match status" value="1"/>
</dbReference>
<feature type="compositionally biased region" description="Basic and acidic residues" evidence="4">
    <location>
        <begin position="74"/>
        <end position="83"/>
    </location>
</feature>
<dbReference type="PROSITE" id="PS50943">
    <property type="entry name" value="HTH_CROC1"/>
    <property type="match status" value="1"/>
</dbReference>
<dbReference type="Pfam" id="PF08523">
    <property type="entry name" value="MBF1"/>
    <property type="match status" value="1"/>
</dbReference>
<accession>A0ABQ9YLQ4</accession>
<dbReference type="CDD" id="cd00093">
    <property type="entry name" value="HTH_XRE"/>
    <property type="match status" value="1"/>
</dbReference>
<dbReference type="PANTHER" id="PTHR10245:SF15">
    <property type="entry name" value="ENDOTHELIAL DIFFERENTIATION-RELATED FACTOR 1"/>
    <property type="match status" value="1"/>
</dbReference>
<name>A0ABQ9YLQ4_9EUKA</name>
<keyword evidence="2" id="KW-0238">DNA-binding</keyword>
<reference evidence="6 7" key="1">
    <citation type="journal article" date="2022" name="bioRxiv">
        <title>Genomics of Preaxostyla Flagellates Illuminates Evolutionary Transitions and the Path Towards Mitochondrial Loss.</title>
        <authorList>
            <person name="Novak L.V.F."/>
            <person name="Treitli S.C."/>
            <person name="Pyrih J."/>
            <person name="Halakuc P."/>
            <person name="Pipaliya S.V."/>
            <person name="Vacek V."/>
            <person name="Brzon O."/>
            <person name="Soukal P."/>
            <person name="Eme L."/>
            <person name="Dacks J.B."/>
            <person name="Karnkowska A."/>
            <person name="Elias M."/>
            <person name="Hampl V."/>
        </authorList>
    </citation>
    <scope>NUCLEOTIDE SEQUENCE [LARGE SCALE GENOMIC DNA]</scope>
    <source>
        <strain evidence="6">NAU3</strain>
        <tissue evidence="6">Gut</tissue>
    </source>
</reference>
<dbReference type="InterPro" id="IPR010982">
    <property type="entry name" value="Lambda_DNA-bd_dom_sf"/>
</dbReference>
<evidence type="ECO:0000313" key="6">
    <source>
        <dbReference type="EMBL" id="KAK2964694.1"/>
    </source>
</evidence>
<evidence type="ECO:0000313" key="7">
    <source>
        <dbReference type="Proteomes" id="UP001281761"/>
    </source>
</evidence>
<keyword evidence="1" id="KW-0805">Transcription regulation</keyword>
<dbReference type="InterPro" id="IPR013729">
    <property type="entry name" value="MBF1_N"/>
</dbReference>
<keyword evidence="7" id="KW-1185">Reference proteome</keyword>
<dbReference type="Gene3D" id="1.10.260.40">
    <property type="entry name" value="lambda repressor-like DNA-binding domains"/>
    <property type="match status" value="1"/>
</dbReference>